<dbReference type="SMART" id="SM00052">
    <property type="entry name" value="EAL"/>
    <property type="match status" value="1"/>
</dbReference>
<evidence type="ECO:0000313" key="3">
    <source>
        <dbReference type="Proteomes" id="UP000606463"/>
    </source>
</evidence>
<dbReference type="Proteomes" id="UP000606463">
    <property type="component" value="Unassembled WGS sequence"/>
</dbReference>
<organism evidence="2 3">
    <name type="scientific">Aquifex aeolicus</name>
    <dbReference type="NCBI Taxonomy" id="63363"/>
    <lineage>
        <taxon>Bacteria</taxon>
        <taxon>Pseudomonadati</taxon>
        <taxon>Aquificota</taxon>
        <taxon>Aquificia</taxon>
        <taxon>Aquificales</taxon>
        <taxon>Aquificaceae</taxon>
        <taxon>Aquifex</taxon>
    </lineage>
</organism>
<dbReference type="PANTHER" id="PTHR33121">
    <property type="entry name" value="CYCLIC DI-GMP PHOSPHODIESTERASE PDEF"/>
    <property type="match status" value="1"/>
</dbReference>
<feature type="domain" description="EAL" evidence="1">
    <location>
        <begin position="86"/>
        <end position="335"/>
    </location>
</feature>
<dbReference type="AlphaFoldDB" id="A0A9D0YQK0"/>
<protein>
    <submittedName>
        <fullName evidence="2">EAL domain-containing protein</fullName>
    </submittedName>
</protein>
<name>A0A9D0YQK0_AQUAO</name>
<sequence>MPFLIHYSNLDKQAFLKSLEEKGFKVKPFGGGTYILDIPEDGTKENIIDRLAELDKHFLKGLRLSYVPDEVSLQSRDALIRTLLNMKTFDKMIEEFLVYQRKEILDSLYAVFQPIIDLRHFELFAFEALCRGKLPLYYLMKFAKPILETIDWTCREKALKKKKEEIPPPIKIFLNFFPESLQNVRIASERLFELLNKNGISPQEIVVEITEYAGFDVKKLKQLVKEWRELGIMIALDDIGTGEDSLFRFLEIMPDVIKIDMVFIRDIHKNKVKRDITRYLINLAHANDMLVVAEGVEVPEELKVVYELGADLVQGWLLGKPTEHPKAFLYTPIASKLKQWL</sequence>
<dbReference type="SUPFAM" id="SSF141868">
    <property type="entry name" value="EAL domain-like"/>
    <property type="match status" value="1"/>
</dbReference>
<dbReference type="InterPro" id="IPR050706">
    <property type="entry name" value="Cyclic-di-GMP_PDE-like"/>
</dbReference>
<reference evidence="2" key="1">
    <citation type="journal article" date="2020" name="ISME J.">
        <title>Gammaproteobacteria mediating utilization of methyl-, sulfur- and petroleum organic compounds in deep ocean hydrothermal plumes.</title>
        <authorList>
            <person name="Zhou Z."/>
            <person name="Liu Y."/>
            <person name="Pan J."/>
            <person name="Cron B.R."/>
            <person name="Toner B.M."/>
            <person name="Anantharaman K."/>
            <person name="Breier J.A."/>
            <person name="Dick G.J."/>
            <person name="Li M."/>
        </authorList>
    </citation>
    <scope>NUCLEOTIDE SEQUENCE</scope>
    <source>
        <strain evidence="2">SZUA-1501</strain>
    </source>
</reference>
<dbReference type="InterPro" id="IPR001633">
    <property type="entry name" value="EAL_dom"/>
</dbReference>
<dbReference type="EMBL" id="DQVE01000022">
    <property type="protein sequence ID" value="HIP98149.1"/>
    <property type="molecule type" value="Genomic_DNA"/>
</dbReference>
<gene>
    <name evidence="2" type="ORF">EYH37_02120</name>
</gene>
<evidence type="ECO:0000313" key="2">
    <source>
        <dbReference type="EMBL" id="HIP98149.1"/>
    </source>
</evidence>
<dbReference type="InterPro" id="IPR035919">
    <property type="entry name" value="EAL_sf"/>
</dbReference>
<dbReference type="PROSITE" id="PS50883">
    <property type="entry name" value="EAL"/>
    <property type="match status" value="1"/>
</dbReference>
<dbReference type="GO" id="GO:0071111">
    <property type="term" value="F:cyclic-guanylate-specific phosphodiesterase activity"/>
    <property type="evidence" value="ECO:0007669"/>
    <property type="project" value="InterPro"/>
</dbReference>
<dbReference type="Pfam" id="PF00563">
    <property type="entry name" value="EAL"/>
    <property type="match status" value="1"/>
</dbReference>
<comment type="caution">
    <text evidence="2">The sequence shown here is derived from an EMBL/GenBank/DDBJ whole genome shotgun (WGS) entry which is preliminary data.</text>
</comment>
<proteinExistence type="predicted"/>
<dbReference type="CDD" id="cd01948">
    <property type="entry name" value="EAL"/>
    <property type="match status" value="1"/>
</dbReference>
<evidence type="ECO:0000259" key="1">
    <source>
        <dbReference type="PROSITE" id="PS50883"/>
    </source>
</evidence>
<dbReference type="Gene3D" id="3.20.20.450">
    <property type="entry name" value="EAL domain"/>
    <property type="match status" value="1"/>
</dbReference>
<dbReference type="PANTHER" id="PTHR33121:SF70">
    <property type="entry name" value="SIGNALING PROTEIN YKOW"/>
    <property type="match status" value="1"/>
</dbReference>
<accession>A0A9D0YQK0</accession>